<feature type="domain" description="Glycosyl transferase family 1" evidence="1">
    <location>
        <begin position="188"/>
        <end position="352"/>
    </location>
</feature>
<dbReference type="PANTHER" id="PTHR45947">
    <property type="entry name" value="SULFOQUINOVOSYL TRANSFERASE SQD2"/>
    <property type="match status" value="1"/>
</dbReference>
<proteinExistence type="predicted"/>
<name>A0A5R9GU10_9PROT</name>
<protein>
    <submittedName>
        <fullName evidence="3">Glycosyltransferase family 4 protein</fullName>
    </submittedName>
</protein>
<keyword evidence="4" id="KW-1185">Reference proteome</keyword>
<comment type="caution">
    <text evidence="3">The sequence shown here is derived from an EMBL/GenBank/DDBJ whole genome shotgun (WGS) entry which is preliminary data.</text>
</comment>
<dbReference type="Proteomes" id="UP000306585">
    <property type="component" value="Unassembled WGS sequence"/>
</dbReference>
<dbReference type="PANTHER" id="PTHR45947:SF3">
    <property type="entry name" value="SULFOQUINOVOSYL TRANSFERASE SQD2"/>
    <property type="match status" value="1"/>
</dbReference>
<dbReference type="RefSeq" id="WP_138237863.1">
    <property type="nucleotide sequence ID" value="NZ_VBRY01000001.1"/>
</dbReference>
<reference evidence="3 4" key="1">
    <citation type="journal article" date="2019" name="Appl. Environ. Microbiol.">
        <title>Environmental Evidence and Genomic Insight of Iron-oxidizing Bacteria Preference Towards More Corrosion Resistant Stainless Steel at Higher Salinities.</title>
        <authorList>
            <person name="Garrison C.E."/>
            <person name="Price K.A."/>
            <person name="Field E.K."/>
        </authorList>
    </citation>
    <scope>NUCLEOTIDE SEQUENCE [LARGE SCALE GENOMIC DNA]</scope>
    <source>
        <strain evidence="3 4">P3</strain>
    </source>
</reference>
<keyword evidence="3" id="KW-0808">Transferase</keyword>
<evidence type="ECO:0000313" key="3">
    <source>
        <dbReference type="EMBL" id="TLS69048.1"/>
    </source>
</evidence>
<evidence type="ECO:0000313" key="4">
    <source>
        <dbReference type="Proteomes" id="UP000306585"/>
    </source>
</evidence>
<dbReference type="AlphaFoldDB" id="A0A5R9GU10"/>
<dbReference type="GO" id="GO:0016758">
    <property type="term" value="F:hexosyltransferase activity"/>
    <property type="evidence" value="ECO:0007669"/>
    <property type="project" value="TreeGrafter"/>
</dbReference>
<dbReference type="SUPFAM" id="SSF53756">
    <property type="entry name" value="UDP-Glycosyltransferase/glycogen phosphorylase"/>
    <property type="match status" value="1"/>
</dbReference>
<feature type="domain" description="Glycosyltransferase subfamily 4-like N-terminal" evidence="2">
    <location>
        <begin position="21"/>
        <end position="168"/>
    </location>
</feature>
<evidence type="ECO:0000259" key="1">
    <source>
        <dbReference type="Pfam" id="PF00534"/>
    </source>
</evidence>
<organism evidence="3 4">
    <name type="scientific">Mariprofundus erugo</name>
    <dbReference type="NCBI Taxonomy" id="2528639"/>
    <lineage>
        <taxon>Bacteria</taxon>
        <taxon>Pseudomonadati</taxon>
        <taxon>Pseudomonadota</taxon>
        <taxon>Candidatius Mariprofundia</taxon>
        <taxon>Mariprofundales</taxon>
        <taxon>Mariprofundaceae</taxon>
        <taxon>Mariprofundus</taxon>
    </lineage>
</organism>
<dbReference type="InterPro" id="IPR001296">
    <property type="entry name" value="Glyco_trans_1"/>
</dbReference>
<gene>
    <name evidence="3" type="ORF">FEF65_00695</name>
</gene>
<sequence length="377" mass="41247">MIKRVCIVVASEMTIRAFLIEQIRALSECCDVTVVVKTNDSSFLSPYGIDVDVVPVAIERNIHPWRDLTALWQLFSLFRKRKFDLVHSVTPKAGLLAMLAARLAGVRYRIHTFTGQVWATRRGFSRLLLKSMDRLLAASASHLLADSHSQRRFLLAQGVTRADKLAVLAEGSISGVDSERFRPDSSIRAEKRRELGLADEAVVLLFLGRLNRDKGILDLSSAFAGVAPSLPELHLLLVGPDEGGMKASVLSMQGEYAGRVHCIDYTDQPEAFFAMADIFCLPSYREGFGSVIIEAAACGLPAIGSRIYGISDAIAEGRTGLLFEAGDHAGLAAAITRLTTDADLRRQMGATALLRARSDFSTSRLVQAWLDYYDGLS</sequence>
<dbReference type="InterPro" id="IPR050194">
    <property type="entry name" value="Glycosyltransferase_grp1"/>
</dbReference>
<dbReference type="Pfam" id="PF00534">
    <property type="entry name" value="Glycos_transf_1"/>
    <property type="match status" value="1"/>
</dbReference>
<dbReference type="InterPro" id="IPR028098">
    <property type="entry name" value="Glyco_trans_4-like_N"/>
</dbReference>
<dbReference type="EMBL" id="VBRY01000001">
    <property type="protein sequence ID" value="TLS69048.1"/>
    <property type="molecule type" value="Genomic_DNA"/>
</dbReference>
<evidence type="ECO:0000259" key="2">
    <source>
        <dbReference type="Pfam" id="PF13579"/>
    </source>
</evidence>
<dbReference type="Gene3D" id="3.40.50.2000">
    <property type="entry name" value="Glycogen Phosphorylase B"/>
    <property type="match status" value="2"/>
</dbReference>
<dbReference type="Pfam" id="PF13579">
    <property type="entry name" value="Glyco_trans_4_4"/>
    <property type="match status" value="1"/>
</dbReference>
<accession>A0A5R9GU10</accession>